<organism evidence="1 2">
    <name type="scientific">Podila minutissima</name>
    <dbReference type="NCBI Taxonomy" id="64525"/>
    <lineage>
        <taxon>Eukaryota</taxon>
        <taxon>Fungi</taxon>
        <taxon>Fungi incertae sedis</taxon>
        <taxon>Mucoromycota</taxon>
        <taxon>Mortierellomycotina</taxon>
        <taxon>Mortierellomycetes</taxon>
        <taxon>Mortierellales</taxon>
        <taxon>Mortierellaceae</taxon>
        <taxon>Podila</taxon>
    </lineage>
</organism>
<proteinExistence type="predicted"/>
<reference evidence="1" key="1">
    <citation type="journal article" date="2020" name="Fungal Divers.">
        <title>Resolving the Mortierellaceae phylogeny through synthesis of multi-gene phylogenetics and phylogenomics.</title>
        <authorList>
            <person name="Vandepol N."/>
            <person name="Liber J."/>
            <person name="Desiro A."/>
            <person name="Na H."/>
            <person name="Kennedy M."/>
            <person name="Barry K."/>
            <person name="Grigoriev I.V."/>
            <person name="Miller A.N."/>
            <person name="O'Donnell K."/>
            <person name="Stajich J.E."/>
            <person name="Bonito G."/>
        </authorList>
    </citation>
    <scope>NUCLEOTIDE SEQUENCE</scope>
    <source>
        <strain evidence="1">NVP1</strain>
    </source>
</reference>
<gene>
    <name evidence="1" type="ORF">BG006_001848</name>
</gene>
<accession>A0A9P5VGT5</accession>
<evidence type="ECO:0000313" key="1">
    <source>
        <dbReference type="EMBL" id="KAF9323015.1"/>
    </source>
</evidence>
<evidence type="ECO:0000313" key="2">
    <source>
        <dbReference type="Proteomes" id="UP000696485"/>
    </source>
</evidence>
<name>A0A9P5VGT5_9FUNG</name>
<sequence>MGSIGPLCVTSNGNTLNTVTISGTGDNEISMDRNVICQVGNQGLFTLLSLHSKSTATSTAYRPSRYQYNPGTHAWTNITMSAAYKRNVSSDTLCTVNGSSSTLMHIYKGNQFTLSSEIAVSSEYRVPNFIPHQFHLRNVLGPLCVASNGVTLYVVASSGSGDNETIILAQSNGAPTSLANLSWTIIATTPQKTLSTPPGLAMDGQVGCFVSSQGVFTLLSVSTKPPEYNEILNSPAGFQYNPATKIWISVDVSSDYGWRVVGRDALFEVEKDGSSALIHAFKTNRNSETTSTAVFNTGLHTMVEGHATRALPASSGSLGQYAATSYNLFVTSYNVSRGTVYVNVENPALNGSLAAYPEPSLLTTLNVKNVCDLKDSNFKTVVRRATYYLFCGNSDRTSFRWFTYDGNQSLTHSLDKLARTTAYGFLPLGPAGGAVTWAFMYDTLGVYGVTLMGPEVGA</sequence>
<dbReference type="EMBL" id="JAAAUY010001390">
    <property type="protein sequence ID" value="KAF9323015.1"/>
    <property type="molecule type" value="Genomic_DNA"/>
</dbReference>
<keyword evidence="2" id="KW-1185">Reference proteome</keyword>
<protein>
    <submittedName>
        <fullName evidence="1">Uncharacterized protein</fullName>
    </submittedName>
</protein>
<dbReference type="AlphaFoldDB" id="A0A9P5VGT5"/>
<comment type="caution">
    <text evidence="1">The sequence shown here is derived from an EMBL/GenBank/DDBJ whole genome shotgun (WGS) entry which is preliminary data.</text>
</comment>
<dbReference type="Proteomes" id="UP000696485">
    <property type="component" value="Unassembled WGS sequence"/>
</dbReference>